<evidence type="ECO:0000256" key="4">
    <source>
        <dbReference type="ARBA" id="ARBA00022655"/>
    </source>
</evidence>
<comment type="subcellular location">
    <subcellularLocation>
        <location evidence="8">Cytoplasm</location>
    </subcellularLocation>
</comment>
<feature type="active site" description="Proton acceptor" evidence="8 9">
    <location>
        <position position="192"/>
    </location>
</feature>
<dbReference type="PIRSF" id="PIRSF000388">
    <property type="entry name" value="Pantoate_hydroxy_MeTrfase"/>
    <property type="match status" value="1"/>
</dbReference>
<comment type="function">
    <text evidence="7 8">Catalyzes the reversible reaction in which hydroxymethyl group from 5,10-methylenetetrahydrofolate is transferred onto alpha-ketoisovalerate to form ketopantoate.</text>
</comment>
<dbReference type="GO" id="GO:0032259">
    <property type="term" value="P:methylation"/>
    <property type="evidence" value="ECO:0007669"/>
    <property type="project" value="UniProtKB-KW"/>
</dbReference>
<comment type="pathway">
    <text evidence="1 8">Cofactor biosynthesis; (R)-pantothenate biosynthesis; (R)-pantoate from 3-methyl-2-oxobutanoate: step 1/2.</text>
</comment>
<comment type="subunit">
    <text evidence="3 8">Homodecamer; pentamer of dimers.</text>
</comment>
<dbReference type="AlphaFoldDB" id="A0A0K8QR95"/>
<evidence type="ECO:0000313" key="13">
    <source>
        <dbReference type="EMBL" id="GAP67428.1"/>
    </source>
</evidence>
<dbReference type="CDD" id="cd06557">
    <property type="entry name" value="KPHMT-like"/>
    <property type="match status" value="1"/>
</dbReference>
<sequence length="276" mass="28756">MYVQPSQAAERKPVTVPGLRAMKARGERITALTCYDASMAAQLEAAGIDIALVGDSLGMVVQGHASTLSVTLDQMIYHTAASARGVRATLLIADMPFMSYRDPATALASAGRLMAEGGAAMVKLEGAGWACEVIAALAAHDVPVCAHLGLTPQSVHKLGGYRLQGKQQDAAEKLVADAHAVAAAGAELLVLEYVPAPLAARITRELAIPTIGIGAGPDCDGQVLVTYDLLGLTPGRRPRFSKDFLAGRDSIQAALAAFAEDVRAGRFPGPEHSYQS</sequence>
<feature type="binding site" evidence="8 11">
    <location>
        <position position="94"/>
    </location>
    <ligand>
        <name>Mg(2+)</name>
        <dbReference type="ChEBI" id="CHEBI:18420"/>
    </ligand>
</feature>
<gene>
    <name evidence="8" type="primary">panB</name>
    <name evidence="12" type="ORF">MBSD_0273</name>
    <name evidence="13" type="ORF">MBSD_n2752</name>
</gene>
<keyword evidence="8" id="KW-0963">Cytoplasm</keyword>
<dbReference type="PANTHER" id="PTHR20881:SF0">
    <property type="entry name" value="3-METHYL-2-OXOBUTANOATE HYDROXYMETHYLTRANSFERASE"/>
    <property type="match status" value="1"/>
</dbReference>
<evidence type="ECO:0000313" key="12">
    <source>
        <dbReference type="EMBL" id="GAN43763.1"/>
    </source>
</evidence>
<dbReference type="EMBL" id="DF952378">
    <property type="protein sequence ID" value="GAN43763.1"/>
    <property type="molecule type" value="Genomic_DNA"/>
</dbReference>
<evidence type="ECO:0000256" key="11">
    <source>
        <dbReference type="PIRSR" id="PIRSR000388-3"/>
    </source>
</evidence>
<dbReference type="Gene3D" id="3.20.20.60">
    <property type="entry name" value="Phosphoenolpyruvate-binding domains"/>
    <property type="match status" value="1"/>
</dbReference>
<dbReference type="InterPro" id="IPR040442">
    <property type="entry name" value="Pyrv_kinase-like_dom_sf"/>
</dbReference>
<comment type="cofactor">
    <cofactor evidence="8 11">
        <name>Mg(2+)</name>
        <dbReference type="ChEBI" id="CHEBI:18420"/>
    </cofactor>
    <text evidence="8 11">Binds 1 Mg(2+) ion per subunit.</text>
</comment>
<dbReference type="GO" id="GO:0005737">
    <property type="term" value="C:cytoplasm"/>
    <property type="evidence" value="ECO:0007669"/>
    <property type="project" value="UniProtKB-SubCell"/>
</dbReference>
<dbReference type="InterPro" id="IPR015813">
    <property type="entry name" value="Pyrv/PenolPyrv_kinase-like_dom"/>
</dbReference>
<dbReference type="STRING" id="1475481.GCA_000953855_02798"/>
<keyword evidence="14" id="KW-1185">Reference proteome</keyword>
<dbReference type="InterPro" id="IPR003700">
    <property type="entry name" value="Pantoate_hydroxy_MeTrfase"/>
</dbReference>
<keyword evidence="13" id="KW-0489">Methyltransferase</keyword>
<organism evidence="13">
    <name type="scientific">Mizugakiibacter sediminis</name>
    <dbReference type="NCBI Taxonomy" id="1475481"/>
    <lineage>
        <taxon>Bacteria</taxon>
        <taxon>Pseudomonadati</taxon>
        <taxon>Pseudomonadota</taxon>
        <taxon>Gammaproteobacteria</taxon>
        <taxon>Lysobacterales</taxon>
        <taxon>Rhodanobacteraceae</taxon>
        <taxon>Mizugakiibacter</taxon>
    </lineage>
</organism>
<dbReference type="Pfam" id="PF02548">
    <property type="entry name" value="Pantoate_transf"/>
    <property type="match status" value="1"/>
</dbReference>
<dbReference type="UniPathway" id="UPA00028">
    <property type="reaction ID" value="UER00003"/>
</dbReference>
<comment type="similarity">
    <text evidence="2 8">Belongs to the PanB family.</text>
</comment>
<evidence type="ECO:0000256" key="3">
    <source>
        <dbReference type="ARBA" id="ARBA00011424"/>
    </source>
</evidence>
<dbReference type="RefSeq" id="WP_062537974.1">
    <property type="nucleotide sequence ID" value="NZ_DF970270.1"/>
</dbReference>
<feature type="binding site" evidence="8 10">
    <location>
        <position position="94"/>
    </location>
    <ligand>
        <name>3-methyl-2-oxobutanoate</name>
        <dbReference type="ChEBI" id="CHEBI:11851"/>
    </ligand>
</feature>
<dbReference type="GO" id="GO:0015940">
    <property type="term" value="P:pantothenate biosynthetic process"/>
    <property type="evidence" value="ECO:0007669"/>
    <property type="project" value="UniProtKB-UniRule"/>
</dbReference>
<keyword evidence="4 8" id="KW-0566">Pantothenate biosynthesis</keyword>
<dbReference type="NCBIfam" id="NF001452">
    <property type="entry name" value="PRK00311.1"/>
    <property type="match status" value="1"/>
</dbReference>
<dbReference type="FunFam" id="3.20.20.60:FF:000003">
    <property type="entry name" value="3-methyl-2-oxobutanoate hydroxymethyltransferase"/>
    <property type="match status" value="1"/>
</dbReference>
<keyword evidence="8 11" id="KW-0460">Magnesium</keyword>
<evidence type="ECO:0000256" key="1">
    <source>
        <dbReference type="ARBA" id="ARBA00005033"/>
    </source>
</evidence>
<evidence type="ECO:0000256" key="10">
    <source>
        <dbReference type="PIRSR" id="PIRSR000388-2"/>
    </source>
</evidence>
<feature type="binding site" evidence="8 10">
    <location>
        <position position="123"/>
    </location>
    <ligand>
        <name>3-methyl-2-oxobutanoate</name>
        <dbReference type="ChEBI" id="CHEBI:11851"/>
    </ligand>
</feature>
<feature type="binding site" evidence="8 11">
    <location>
        <position position="125"/>
    </location>
    <ligand>
        <name>Mg(2+)</name>
        <dbReference type="ChEBI" id="CHEBI:18420"/>
    </ligand>
</feature>
<feature type="binding site" evidence="8 11">
    <location>
        <position position="55"/>
    </location>
    <ligand>
        <name>Mg(2+)</name>
        <dbReference type="ChEBI" id="CHEBI:18420"/>
    </ligand>
</feature>
<evidence type="ECO:0000256" key="5">
    <source>
        <dbReference type="ARBA" id="ARBA00022679"/>
    </source>
</evidence>
<dbReference type="SUPFAM" id="SSF51621">
    <property type="entry name" value="Phosphoenolpyruvate/pyruvate domain"/>
    <property type="match status" value="1"/>
</dbReference>
<accession>A0A0K8QR95</accession>
<protein>
    <recommendedName>
        <fullName evidence="8">3-methyl-2-oxobutanoate hydroxymethyltransferase</fullName>
        <ecNumber evidence="8">2.1.2.11</ecNumber>
    </recommendedName>
    <alternativeName>
        <fullName evidence="8">Ketopantoate hydroxymethyltransferase</fullName>
        <shortName evidence="8">KPHMT</shortName>
    </alternativeName>
</protein>
<comment type="catalytic activity">
    <reaction evidence="8">
        <text>(6R)-5,10-methylene-5,6,7,8-tetrahydrofolate + 3-methyl-2-oxobutanoate + H2O = 2-dehydropantoate + (6S)-5,6,7,8-tetrahydrofolate</text>
        <dbReference type="Rhea" id="RHEA:11824"/>
        <dbReference type="ChEBI" id="CHEBI:11561"/>
        <dbReference type="ChEBI" id="CHEBI:11851"/>
        <dbReference type="ChEBI" id="CHEBI:15377"/>
        <dbReference type="ChEBI" id="CHEBI:15636"/>
        <dbReference type="ChEBI" id="CHEBI:57453"/>
        <dbReference type="EC" id="2.1.2.11"/>
    </reaction>
</comment>
<dbReference type="HAMAP" id="MF_00156">
    <property type="entry name" value="PanB"/>
    <property type="match status" value="1"/>
</dbReference>
<dbReference type="GO" id="GO:0008168">
    <property type="term" value="F:methyltransferase activity"/>
    <property type="evidence" value="ECO:0007669"/>
    <property type="project" value="UniProtKB-KW"/>
</dbReference>
<reference evidence="13" key="2">
    <citation type="submission" date="2015-08" db="EMBL/GenBank/DDBJ databases">
        <title>Complete DNA Sequence of Pseudomonas syringae pv. actinidiae, the Causal Agent of Kiwifruit Canker Disease.</title>
        <authorList>
            <person name="Rikkerink E.H.A."/>
            <person name="Fineran P.C."/>
        </authorList>
    </citation>
    <scope>NUCLEOTIDE SEQUENCE</scope>
    <source>
        <strain evidence="13">SkMP5</strain>
    </source>
</reference>
<dbReference type="OrthoDB" id="9781789at2"/>
<dbReference type="EC" id="2.1.2.11" evidence="8"/>
<evidence type="ECO:0000256" key="2">
    <source>
        <dbReference type="ARBA" id="ARBA00008676"/>
    </source>
</evidence>
<dbReference type="GO" id="GO:0003864">
    <property type="term" value="F:3-methyl-2-oxobutanoate hydroxymethyltransferase activity"/>
    <property type="evidence" value="ECO:0007669"/>
    <property type="project" value="UniProtKB-UniRule"/>
</dbReference>
<evidence type="ECO:0000256" key="6">
    <source>
        <dbReference type="ARBA" id="ARBA00022723"/>
    </source>
</evidence>
<evidence type="ECO:0000256" key="8">
    <source>
        <dbReference type="HAMAP-Rule" id="MF_00156"/>
    </source>
</evidence>
<feature type="binding site" evidence="8 10">
    <location>
        <begin position="55"/>
        <end position="56"/>
    </location>
    <ligand>
        <name>3-methyl-2-oxobutanoate</name>
        <dbReference type="ChEBI" id="CHEBI:11851"/>
    </ligand>
</feature>
<keyword evidence="5 8" id="KW-0808">Transferase</keyword>
<evidence type="ECO:0000256" key="7">
    <source>
        <dbReference type="ARBA" id="ARBA00056497"/>
    </source>
</evidence>
<name>A0A0K8QR95_9GAMM</name>
<dbReference type="EMBL" id="DF970270">
    <property type="protein sequence ID" value="GAP67428.1"/>
    <property type="molecule type" value="Genomic_DNA"/>
</dbReference>
<keyword evidence="6 8" id="KW-0479">Metal-binding</keyword>
<evidence type="ECO:0000313" key="14">
    <source>
        <dbReference type="Proteomes" id="UP000253740"/>
    </source>
</evidence>
<evidence type="ECO:0000256" key="9">
    <source>
        <dbReference type="PIRSR" id="PIRSR000388-1"/>
    </source>
</evidence>
<dbReference type="NCBIfam" id="TIGR00222">
    <property type="entry name" value="panB"/>
    <property type="match status" value="1"/>
</dbReference>
<reference evidence="12" key="1">
    <citation type="submission" date="2015-03" db="EMBL/GenBank/DDBJ databases">
        <title>Draft genome sequence of Mizugakiibacter sediminis skMP5.</title>
        <authorList>
            <person name="Watanabe T."/>
            <person name="Kojima H."/>
            <person name="Fukui M."/>
        </authorList>
    </citation>
    <scope>NUCLEOTIDE SEQUENCE</scope>
    <source>
        <strain evidence="12">SkMP5</strain>
    </source>
</reference>
<dbReference type="HOGENOM" id="CLU_036645_1_0_6"/>
<dbReference type="PANTHER" id="PTHR20881">
    <property type="entry name" value="3-METHYL-2-OXOBUTANOATE HYDROXYMETHYLTRANSFERASE"/>
    <property type="match status" value="1"/>
</dbReference>
<proteinExistence type="inferred from homology"/>
<dbReference type="GO" id="GO:0000287">
    <property type="term" value="F:magnesium ion binding"/>
    <property type="evidence" value="ECO:0007669"/>
    <property type="project" value="TreeGrafter"/>
</dbReference>
<dbReference type="Proteomes" id="UP000253740">
    <property type="component" value="Unassembled WGS sequence"/>
</dbReference>